<evidence type="ECO:0000256" key="12">
    <source>
        <dbReference type="PIRSR" id="PIRSR605502-1"/>
    </source>
</evidence>
<dbReference type="PANTHER" id="PTHR16222">
    <property type="entry name" value="ADP-RIBOSYLGLYCOHYDROLASE"/>
    <property type="match status" value="1"/>
</dbReference>
<evidence type="ECO:0000256" key="11">
    <source>
        <dbReference type="ARBA" id="ARBA00049015"/>
    </source>
</evidence>
<evidence type="ECO:0000256" key="7">
    <source>
        <dbReference type="ARBA" id="ARBA00042722"/>
    </source>
</evidence>
<dbReference type="EMBL" id="CAJNYV010006213">
    <property type="protein sequence ID" value="CAF3809574.1"/>
    <property type="molecule type" value="Genomic_DNA"/>
</dbReference>
<dbReference type="Proteomes" id="UP000663825">
    <property type="component" value="Unassembled WGS sequence"/>
</dbReference>
<comment type="similarity">
    <text evidence="1">Belongs to the ADP-ribosylglycohydrolase family.</text>
</comment>
<feature type="binding site" evidence="12">
    <location>
        <position position="346"/>
    </location>
    <ligand>
        <name>Mg(2+)</name>
        <dbReference type="ChEBI" id="CHEBI:18420"/>
        <label>1</label>
    </ligand>
</feature>
<feature type="binding site" evidence="12">
    <location>
        <position position="109"/>
    </location>
    <ligand>
        <name>Mg(2+)</name>
        <dbReference type="ChEBI" id="CHEBI:18420"/>
        <label>1</label>
    </ligand>
</feature>
<comment type="caution">
    <text evidence="14">The sequence shown here is derived from an EMBL/GenBank/DDBJ whole genome shotgun (WGS) entry which is preliminary data.</text>
</comment>
<evidence type="ECO:0000256" key="6">
    <source>
        <dbReference type="ARBA" id="ARBA00042471"/>
    </source>
</evidence>
<accession>A0A818AD61</accession>
<evidence type="ECO:0000256" key="5">
    <source>
        <dbReference type="ARBA" id="ARBA00042398"/>
    </source>
</evidence>
<dbReference type="GO" id="GO:0046872">
    <property type="term" value="F:metal ion binding"/>
    <property type="evidence" value="ECO:0007669"/>
    <property type="project" value="UniProtKB-KW"/>
</dbReference>
<evidence type="ECO:0000256" key="9">
    <source>
        <dbReference type="ARBA" id="ARBA00043187"/>
    </source>
</evidence>
<comment type="cofactor">
    <cofactor evidence="12">
        <name>Mg(2+)</name>
        <dbReference type="ChEBI" id="CHEBI:18420"/>
    </cofactor>
    <text evidence="12">Binds 2 magnesium ions per subunit.</text>
</comment>
<evidence type="ECO:0000313" key="16">
    <source>
        <dbReference type="EMBL" id="CAF3809574.1"/>
    </source>
</evidence>
<evidence type="ECO:0000313" key="17">
    <source>
        <dbReference type="Proteomes" id="UP000663872"/>
    </source>
</evidence>
<dbReference type="EC" id="3.2.1.143" evidence="2"/>
<dbReference type="AlphaFoldDB" id="A0A818AD61"/>
<gene>
    <name evidence="14" type="ORF">GRG538_LOCUS10302</name>
    <name evidence="16" type="ORF">KIK155_LOCUS32908</name>
    <name evidence="15" type="ORF">LUA448_LOCUS33054</name>
    <name evidence="13" type="ORF">TIS948_LOCUS4196</name>
</gene>
<keyword evidence="3" id="KW-0378">Hydrolase</keyword>
<dbReference type="Proteomes" id="UP000663872">
    <property type="component" value="Unassembled WGS sequence"/>
</dbReference>
<dbReference type="Proteomes" id="UP000663833">
    <property type="component" value="Unassembled WGS sequence"/>
</dbReference>
<evidence type="ECO:0000256" key="2">
    <source>
        <dbReference type="ARBA" id="ARBA00012255"/>
    </source>
</evidence>
<dbReference type="PANTHER" id="PTHR16222:SF24">
    <property type="entry name" value="ADP-RIBOSYLHYDROLASE ARH3"/>
    <property type="match status" value="1"/>
</dbReference>
<evidence type="ECO:0000313" key="15">
    <source>
        <dbReference type="EMBL" id="CAF3652555.1"/>
    </source>
</evidence>
<evidence type="ECO:0000256" key="4">
    <source>
        <dbReference type="ARBA" id="ARBA00041057"/>
    </source>
</evidence>
<evidence type="ECO:0000256" key="8">
    <source>
        <dbReference type="ARBA" id="ARBA00042850"/>
    </source>
</evidence>
<sequence length="398" mass="44839">MGCKQSQGSTSIPSSTVSKKDIWLNPKYHDNNQQTICKPNELESFLCNPPQPVDRKLLNRILGSLIGLALGDALGAHVESKPHEYMIEHPVKELDGGGTWGLAKGQFTDDTSMTLCLASSLIMRCGFDPYDQLVRYKCWHKNGYMSSTGKCFAIGSSTRQCLNVFEQRQRDFAQENKIPLEDLDSFNKLEILNSFDINCGINDATDNEGLVRLAPVPLLFHQNPKKAVEYSGLSAKITHGNQNVYDACRFYGALIVAAVQGMTKAELLDPDFYKRHEDWFGSELLHEDVRKIAEGSYKRKNGYQDGIRSKNFVLNSLEAALWAFWSDEDTFEKGVLAAVNLGENTDTTAAIYGQLAGAYYGYKELPSRWVEHIYAIKFITYMGKWIAYQSERCFHSDQ</sequence>
<feature type="binding site" evidence="12">
    <location>
        <position position="110"/>
    </location>
    <ligand>
        <name>Mg(2+)</name>
        <dbReference type="ChEBI" id="CHEBI:18420"/>
        <label>1</label>
    </ligand>
</feature>
<dbReference type="InterPro" id="IPR036705">
    <property type="entry name" value="Ribosyl_crysJ1_sf"/>
</dbReference>
<dbReference type="OrthoDB" id="410104at2759"/>
<dbReference type="EMBL" id="CAJNYT010001310">
    <property type="protein sequence ID" value="CAF3404290.1"/>
    <property type="molecule type" value="Genomic_DNA"/>
</dbReference>
<dbReference type="GO" id="GO:0004649">
    <property type="term" value="F:poly(ADP-ribose) glycohydrolase activity"/>
    <property type="evidence" value="ECO:0007669"/>
    <property type="project" value="UniProtKB-EC"/>
</dbReference>
<dbReference type="EMBL" id="CAJNYD010004968">
    <property type="protein sequence ID" value="CAF3652555.1"/>
    <property type="molecule type" value="Genomic_DNA"/>
</dbReference>
<dbReference type="EMBL" id="CAJNXB010000448">
    <property type="protein sequence ID" value="CAF3054242.1"/>
    <property type="molecule type" value="Genomic_DNA"/>
</dbReference>
<keyword evidence="12" id="KW-0479">Metal-binding</keyword>
<keyword evidence="12" id="KW-0460">Magnesium</keyword>
<evidence type="ECO:0000256" key="3">
    <source>
        <dbReference type="ARBA" id="ARBA00022801"/>
    </source>
</evidence>
<dbReference type="InterPro" id="IPR005502">
    <property type="entry name" value="Ribosyl_crysJ1"/>
</dbReference>
<proteinExistence type="inferred from homology"/>
<reference evidence="14" key="1">
    <citation type="submission" date="2021-02" db="EMBL/GenBank/DDBJ databases">
        <authorList>
            <person name="Nowell W R."/>
        </authorList>
    </citation>
    <scope>NUCLEOTIDE SEQUENCE</scope>
</reference>
<evidence type="ECO:0000256" key="1">
    <source>
        <dbReference type="ARBA" id="ARBA00010702"/>
    </source>
</evidence>
<dbReference type="InterPro" id="IPR050792">
    <property type="entry name" value="ADP-ribosylglycohydrolase"/>
</dbReference>
<comment type="catalytic activity">
    <reaction evidence="11">
        <text>alpha-NAD(+) + H2O = ADP-D-ribose + nicotinamide + H(+)</text>
        <dbReference type="Rhea" id="RHEA:68792"/>
        <dbReference type="ChEBI" id="CHEBI:15377"/>
        <dbReference type="ChEBI" id="CHEBI:15378"/>
        <dbReference type="ChEBI" id="CHEBI:17154"/>
        <dbReference type="ChEBI" id="CHEBI:57967"/>
        <dbReference type="ChEBI" id="CHEBI:77017"/>
    </reaction>
</comment>
<dbReference type="Proteomes" id="UP000663865">
    <property type="component" value="Unassembled WGS sequence"/>
</dbReference>
<evidence type="ECO:0000313" key="14">
    <source>
        <dbReference type="EMBL" id="CAF3404290.1"/>
    </source>
</evidence>
<dbReference type="Pfam" id="PF03747">
    <property type="entry name" value="ADP_ribosyl_GH"/>
    <property type="match status" value="1"/>
</dbReference>
<organism evidence="14 17">
    <name type="scientific">Rotaria socialis</name>
    <dbReference type="NCBI Taxonomy" id="392032"/>
    <lineage>
        <taxon>Eukaryota</taxon>
        <taxon>Metazoa</taxon>
        <taxon>Spiralia</taxon>
        <taxon>Gnathifera</taxon>
        <taxon>Rotifera</taxon>
        <taxon>Eurotatoria</taxon>
        <taxon>Bdelloidea</taxon>
        <taxon>Philodinida</taxon>
        <taxon>Philodinidae</taxon>
        <taxon>Rotaria</taxon>
    </lineage>
</organism>
<feature type="binding site" evidence="12">
    <location>
        <position position="108"/>
    </location>
    <ligand>
        <name>Mg(2+)</name>
        <dbReference type="ChEBI" id="CHEBI:18420"/>
        <label>1</label>
    </ligand>
</feature>
<evidence type="ECO:0000313" key="13">
    <source>
        <dbReference type="EMBL" id="CAF3054242.1"/>
    </source>
</evidence>
<protein>
    <recommendedName>
        <fullName evidence="4">ADP-ribosylhydrolase ARH3</fullName>
        <ecNumber evidence="2">3.2.1.143</ecNumber>
    </recommendedName>
    <alternativeName>
        <fullName evidence="5">ADP-ribose glycohydrolase ARH3</fullName>
    </alternativeName>
    <alternativeName>
        <fullName evidence="6">ADP-ribosylhydrolase 3</fullName>
    </alternativeName>
    <alternativeName>
        <fullName evidence="9">O-acetyl-ADP-ribose deacetylase ARH3</fullName>
    </alternativeName>
    <alternativeName>
        <fullName evidence="10">Poly(ADP-ribose) glycohydrolase ARH3</fullName>
    </alternativeName>
    <alternativeName>
        <fullName evidence="8">[Protein ADP-ribosylarginine] hydrolase-like protein 2</fullName>
    </alternativeName>
    <alternativeName>
        <fullName evidence="7">[Protein ADP-ribosylserine] hydrolase</fullName>
    </alternativeName>
</protein>
<dbReference type="SUPFAM" id="SSF101478">
    <property type="entry name" value="ADP-ribosylglycohydrolase"/>
    <property type="match status" value="1"/>
</dbReference>
<evidence type="ECO:0000256" key="10">
    <source>
        <dbReference type="ARBA" id="ARBA00043193"/>
    </source>
</evidence>
<feature type="binding site" evidence="12">
    <location>
        <position position="347"/>
    </location>
    <ligand>
        <name>Mg(2+)</name>
        <dbReference type="ChEBI" id="CHEBI:18420"/>
        <label>1</label>
    </ligand>
</feature>
<name>A0A818AD61_9BILA</name>
<dbReference type="Gene3D" id="1.10.4080.10">
    <property type="entry name" value="ADP-ribosylation/Crystallin J1"/>
    <property type="match status" value="1"/>
</dbReference>